<keyword evidence="1" id="KW-0732">Signal</keyword>
<evidence type="ECO:0000256" key="1">
    <source>
        <dbReference type="SAM" id="SignalP"/>
    </source>
</evidence>
<organism evidence="2 3">
    <name type="scientific">Prevotella lacticifex</name>
    <dbReference type="NCBI Taxonomy" id="2854755"/>
    <lineage>
        <taxon>Bacteria</taxon>
        <taxon>Pseudomonadati</taxon>
        <taxon>Bacteroidota</taxon>
        <taxon>Bacteroidia</taxon>
        <taxon>Bacteroidales</taxon>
        <taxon>Prevotellaceae</taxon>
        <taxon>Prevotella</taxon>
    </lineage>
</organism>
<dbReference type="AlphaFoldDB" id="A0A9R1C840"/>
<dbReference type="RefSeq" id="WP_223930027.1">
    <property type="nucleotide sequence ID" value="NZ_BPTU01000004.1"/>
</dbReference>
<keyword evidence="3" id="KW-1185">Reference proteome</keyword>
<dbReference type="GeneID" id="72468661"/>
<evidence type="ECO:0000313" key="3">
    <source>
        <dbReference type="Proteomes" id="UP000825483"/>
    </source>
</evidence>
<sequence>MKLLTIVLSAIAGIMLMAACTSLDCSIDNVVAMNVAVPDTVKSDTLSVYTIVNGADTALYTNGVAVTALSLPMSYGSDADSYIFAFTPEDGSTVADTVTVAKTNTPHFESVDCSPQFWHEIQSVTTTHNVIDSIIINSTHVNNDQTIQHLILRLHSH</sequence>
<dbReference type="EMBL" id="BPUB01000001">
    <property type="protein sequence ID" value="GJG57761.1"/>
    <property type="molecule type" value="Genomic_DNA"/>
</dbReference>
<dbReference type="PROSITE" id="PS51257">
    <property type="entry name" value="PROKAR_LIPOPROTEIN"/>
    <property type="match status" value="1"/>
</dbReference>
<feature type="chain" id="PRO_5040156010" description="Lipoprotein" evidence="1">
    <location>
        <begin position="19"/>
        <end position="157"/>
    </location>
</feature>
<dbReference type="InterPro" id="IPR045607">
    <property type="entry name" value="DUF6452"/>
</dbReference>
<accession>A0A9R1C840</accession>
<comment type="caution">
    <text evidence="2">The sequence shown here is derived from an EMBL/GenBank/DDBJ whole genome shotgun (WGS) entry which is preliminary data.</text>
</comment>
<protein>
    <recommendedName>
        <fullName evidence="4">Lipoprotein</fullName>
    </recommendedName>
</protein>
<dbReference type="Pfam" id="PF20050">
    <property type="entry name" value="DUF6452"/>
    <property type="match status" value="1"/>
</dbReference>
<gene>
    <name evidence="2" type="ORF">PRLR5076_06120</name>
</gene>
<evidence type="ECO:0008006" key="4">
    <source>
        <dbReference type="Google" id="ProtNLM"/>
    </source>
</evidence>
<evidence type="ECO:0000313" key="2">
    <source>
        <dbReference type="EMBL" id="GJG57761.1"/>
    </source>
</evidence>
<name>A0A9R1C840_9BACT</name>
<feature type="signal peptide" evidence="1">
    <location>
        <begin position="1"/>
        <end position="18"/>
    </location>
</feature>
<dbReference type="Proteomes" id="UP000825483">
    <property type="component" value="Unassembled WGS sequence"/>
</dbReference>
<reference evidence="2" key="1">
    <citation type="journal article" date="2022" name="Int. J. Syst. Evol. Microbiol.">
        <title>Prevotella lacticifex sp. nov., isolated from the rumen of cows.</title>
        <authorList>
            <person name="Shinkai T."/>
            <person name="Ikeyama N."/>
            <person name="Kumagai M."/>
            <person name="Ohmori H."/>
            <person name="Sakamoto M."/>
            <person name="Ohkuma M."/>
            <person name="Mitsumori M."/>
        </authorList>
    </citation>
    <scope>NUCLEOTIDE SEQUENCE</scope>
    <source>
        <strain evidence="2">R5076</strain>
    </source>
</reference>
<proteinExistence type="predicted"/>